<reference evidence="1" key="1">
    <citation type="submission" date="2021-10" db="EMBL/GenBank/DDBJ databases">
        <title>Melipona bicolor Genome sequencing and assembly.</title>
        <authorList>
            <person name="Araujo N.S."/>
            <person name="Arias M.C."/>
        </authorList>
    </citation>
    <scope>NUCLEOTIDE SEQUENCE</scope>
    <source>
        <strain evidence="1">USP_2M_L1-L4_2017</strain>
        <tissue evidence="1">Whole body</tissue>
    </source>
</reference>
<dbReference type="AlphaFoldDB" id="A0AA40G3K4"/>
<protein>
    <submittedName>
        <fullName evidence="1">Uncharacterized protein</fullName>
    </submittedName>
</protein>
<evidence type="ECO:0000313" key="1">
    <source>
        <dbReference type="EMBL" id="KAK1130401.1"/>
    </source>
</evidence>
<dbReference type="EMBL" id="JAHYIQ010000007">
    <property type="protein sequence ID" value="KAK1130401.1"/>
    <property type="molecule type" value="Genomic_DNA"/>
</dbReference>
<accession>A0AA40G3K4</accession>
<feature type="non-terminal residue" evidence="1">
    <location>
        <position position="1"/>
    </location>
</feature>
<proteinExistence type="predicted"/>
<name>A0AA40G3K4_9HYME</name>
<keyword evidence="2" id="KW-1185">Reference proteome</keyword>
<evidence type="ECO:0000313" key="2">
    <source>
        <dbReference type="Proteomes" id="UP001177670"/>
    </source>
</evidence>
<gene>
    <name evidence="1" type="ORF">K0M31_018533</name>
</gene>
<dbReference type="Proteomes" id="UP001177670">
    <property type="component" value="Unassembled WGS sequence"/>
</dbReference>
<comment type="caution">
    <text evidence="1">The sequence shown here is derived from an EMBL/GenBank/DDBJ whole genome shotgun (WGS) entry which is preliminary data.</text>
</comment>
<sequence>IIHGSYIRHYSAVWYDTAALREHRSRSRRDTSASGHPGDATLNLRLHALDRFVKPRTTLCSRRIYAQKRKRNLPAMVTRSTGE</sequence>
<organism evidence="1 2">
    <name type="scientific">Melipona bicolor</name>
    <dbReference type="NCBI Taxonomy" id="60889"/>
    <lineage>
        <taxon>Eukaryota</taxon>
        <taxon>Metazoa</taxon>
        <taxon>Ecdysozoa</taxon>
        <taxon>Arthropoda</taxon>
        <taxon>Hexapoda</taxon>
        <taxon>Insecta</taxon>
        <taxon>Pterygota</taxon>
        <taxon>Neoptera</taxon>
        <taxon>Endopterygota</taxon>
        <taxon>Hymenoptera</taxon>
        <taxon>Apocrita</taxon>
        <taxon>Aculeata</taxon>
        <taxon>Apoidea</taxon>
        <taxon>Anthophila</taxon>
        <taxon>Apidae</taxon>
        <taxon>Melipona</taxon>
    </lineage>
</organism>